<dbReference type="GeneTree" id="ENSGT01150000286961"/>
<keyword evidence="7 12" id="KW-0297">G-protein coupled receptor</keyword>
<proteinExistence type="inferred from homology"/>
<keyword evidence="6 13" id="KW-1133">Transmembrane helix</keyword>
<dbReference type="PANTHER" id="PTHR11394">
    <property type="entry name" value="TASTE RECEPTOR TYPE 2"/>
    <property type="match status" value="1"/>
</dbReference>
<evidence type="ECO:0000313" key="15">
    <source>
        <dbReference type="Proteomes" id="UP000694569"/>
    </source>
</evidence>
<evidence type="ECO:0000256" key="4">
    <source>
        <dbReference type="ARBA" id="ARBA00022606"/>
    </source>
</evidence>
<evidence type="ECO:0000256" key="2">
    <source>
        <dbReference type="ARBA" id="ARBA00007376"/>
    </source>
</evidence>
<evidence type="ECO:0000256" key="7">
    <source>
        <dbReference type="ARBA" id="ARBA00023040"/>
    </source>
</evidence>
<dbReference type="PANTHER" id="PTHR11394:SF159">
    <property type="entry name" value="TASTE RECEPTOR TYPE 2"/>
    <property type="match status" value="1"/>
</dbReference>
<keyword evidence="4 12" id="KW-0716">Sensory transduction</keyword>
<name>A0A8C5R830_9ANUR</name>
<evidence type="ECO:0000256" key="3">
    <source>
        <dbReference type="ARBA" id="ARBA00022480"/>
    </source>
</evidence>
<dbReference type="GO" id="GO:0033038">
    <property type="term" value="F:bitter taste receptor activity"/>
    <property type="evidence" value="ECO:0007669"/>
    <property type="project" value="InterPro"/>
</dbReference>
<dbReference type="SUPFAM" id="SSF81321">
    <property type="entry name" value="Family A G protein-coupled receptor-like"/>
    <property type="match status" value="1"/>
</dbReference>
<evidence type="ECO:0000256" key="8">
    <source>
        <dbReference type="ARBA" id="ARBA00023136"/>
    </source>
</evidence>
<feature type="transmembrane region" description="Helical" evidence="13">
    <location>
        <begin position="270"/>
        <end position="290"/>
    </location>
</feature>
<keyword evidence="15" id="KW-1185">Reference proteome</keyword>
<sequence>MFELKFMFYALVLVMTAVDIITLTISMSGNLFIIVVNLLEWSKKKILNLSDQLITWIGASNMFYGFFRIILILFVVLDTSNILSAELWKRIYMMAHFVFISCNLWLCTWLCVHFCLKIIHLKKSFCISFQKGLYNVFPWIPIPSILGSLVVSFFVVWYNTEEFNPSKTVDNCLRNASETSGSDNNLLESYMIYGTFSSLAFLICLTSALSIIVSLCRHMKAMQDSGQSLESANCKGHIRVVKIVIALLSVNGFSYVAVTVAILKVCDPDVIHACAIASHIGHSLCPLILIKGNCKLYKTLVKMSSNLCTAPACIE</sequence>
<dbReference type="Proteomes" id="UP000694569">
    <property type="component" value="Unplaced"/>
</dbReference>
<keyword evidence="8 12" id="KW-0472">Membrane</keyword>
<dbReference type="AlphaFoldDB" id="A0A8C5R830"/>
<keyword evidence="3 12" id="KW-0919">Taste</keyword>
<evidence type="ECO:0000256" key="5">
    <source>
        <dbReference type="ARBA" id="ARBA00022692"/>
    </source>
</evidence>
<protein>
    <recommendedName>
        <fullName evidence="12">Taste receptor type 2</fullName>
    </recommendedName>
</protein>
<feature type="transmembrane region" description="Helical" evidence="13">
    <location>
        <begin position="97"/>
        <end position="116"/>
    </location>
</feature>
<accession>A0A8C5R830</accession>
<evidence type="ECO:0000256" key="1">
    <source>
        <dbReference type="ARBA" id="ARBA00004141"/>
    </source>
</evidence>
<evidence type="ECO:0000256" key="6">
    <source>
        <dbReference type="ARBA" id="ARBA00022989"/>
    </source>
</evidence>
<dbReference type="GO" id="GO:0016020">
    <property type="term" value="C:membrane"/>
    <property type="evidence" value="ECO:0007669"/>
    <property type="project" value="UniProtKB-SubCell"/>
</dbReference>
<feature type="transmembrane region" description="Helical" evidence="13">
    <location>
        <begin position="53"/>
        <end position="77"/>
    </location>
</feature>
<dbReference type="Pfam" id="PF05296">
    <property type="entry name" value="TAS2R"/>
    <property type="match status" value="1"/>
</dbReference>
<dbReference type="GO" id="GO:0004930">
    <property type="term" value="F:G protein-coupled receptor activity"/>
    <property type="evidence" value="ECO:0007669"/>
    <property type="project" value="UniProtKB-KW"/>
</dbReference>
<evidence type="ECO:0000256" key="9">
    <source>
        <dbReference type="ARBA" id="ARBA00023170"/>
    </source>
</evidence>
<comment type="similarity">
    <text evidence="2 11">Belongs to the G-protein coupled receptor T2R family.</text>
</comment>
<feature type="transmembrane region" description="Helical" evidence="13">
    <location>
        <begin position="136"/>
        <end position="158"/>
    </location>
</feature>
<reference evidence="14" key="2">
    <citation type="submission" date="2025-09" db="UniProtKB">
        <authorList>
            <consortium name="Ensembl"/>
        </authorList>
    </citation>
    <scope>IDENTIFICATION</scope>
</reference>
<evidence type="ECO:0000256" key="10">
    <source>
        <dbReference type="ARBA" id="ARBA00023224"/>
    </source>
</evidence>
<dbReference type="Ensembl" id="ENSLLET00000050922.1">
    <property type="protein sequence ID" value="ENSLLEP00000049010.1"/>
    <property type="gene ID" value="ENSLLEG00000030855.1"/>
</dbReference>
<evidence type="ECO:0000313" key="14">
    <source>
        <dbReference type="Ensembl" id="ENSLLEP00000049010.1"/>
    </source>
</evidence>
<evidence type="ECO:0000256" key="12">
    <source>
        <dbReference type="RuleBase" id="RU004424"/>
    </source>
</evidence>
<dbReference type="InterPro" id="IPR007960">
    <property type="entry name" value="TAS2R"/>
</dbReference>
<keyword evidence="9 12" id="KW-0675">Receptor</keyword>
<organism evidence="14 15">
    <name type="scientific">Leptobrachium leishanense</name>
    <name type="common">Leishan spiny toad</name>
    <dbReference type="NCBI Taxonomy" id="445787"/>
    <lineage>
        <taxon>Eukaryota</taxon>
        <taxon>Metazoa</taxon>
        <taxon>Chordata</taxon>
        <taxon>Craniata</taxon>
        <taxon>Vertebrata</taxon>
        <taxon>Euteleostomi</taxon>
        <taxon>Amphibia</taxon>
        <taxon>Batrachia</taxon>
        <taxon>Anura</taxon>
        <taxon>Pelobatoidea</taxon>
        <taxon>Megophryidae</taxon>
        <taxon>Leptobrachium</taxon>
    </lineage>
</organism>
<feature type="transmembrane region" description="Helical" evidence="13">
    <location>
        <begin position="237"/>
        <end position="258"/>
    </location>
</feature>
<evidence type="ECO:0000256" key="13">
    <source>
        <dbReference type="SAM" id="Phobius"/>
    </source>
</evidence>
<feature type="transmembrane region" description="Helical" evidence="13">
    <location>
        <begin position="6"/>
        <end position="33"/>
    </location>
</feature>
<keyword evidence="10 12" id="KW-0807">Transducer</keyword>
<feature type="transmembrane region" description="Helical" evidence="13">
    <location>
        <begin position="190"/>
        <end position="216"/>
    </location>
</feature>
<dbReference type="OrthoDB" id="9044065at2759"/>
<comment type="subcellular location">
    <subcellularLocation>
        <location evidence="1 12">Membrane</location>
        <topology evidence="1 12">Multi-pass membrane protein</topology>
    </subcellularLocation>
</comment>
<evidence type="ECO:0000256" key="11">
    <source>
        <dbReference type="RuleBase" id="RU004423"/>
    </source>
</evidence>
<keyword evidence="5 12" id="KW-0812">Transmembrane</keyword>
<dbReference type="Gene3D" id="1.20.1070.10">
    <property type="entry name" value="Rhodopsin 7-helix transmembrane proteins"/>
    <property type="match status" value="1"/>
</dbReference>
<reference evidence="14" key="1">
    <citation type="submission" date="2025-08" db="UniProtKB">
        <authorList>
            <consortium name="Ensembl"/>
        </authorList>
    </citation>
    <scope>IDENTIFICATION</scope>
</reference>